<dbReference type="EMBL" id="CP119936">
    <property type="protein sequence ID" value="WFD03322.1"/>
    <property type="molecule type" value="Genomic_DNA"/>
</dbReference>
<evidence type="ECO:0000256" key="7">
    <source>
        <dbReference type="ARBA" id="ARBA00023136"/>
    </source>
</evidence>
<accession>A0AAF0E1C1</accession>
<proteinExistence type="predicted"/>
<keyword evidence="4" id="KW-0479">Metal-binding</keyword>
<dbReference type="PANTHER" id="PTHR10978:SF5">
    <property type="entry name" value="SUCCINATE DEHYDROGENASE CYTOCHROME B560 SUBUNIT, MITOCHONDRIAL"/>
    <property type="match status" value="1"/>
</dbReference>
<dbReference type="GO" id="GO:0016020">
    <property type="term" value="C:membrane"/>
    <property type="evidence" value="ECO:0007669"/>
    <property type="project" value="UniProtKB-SubCell"/>
</dbReference>
<dbReference type="NCBIfam" id="TIGR02970">
    <property type="entry name" value="succ_dehyd_cytB"/>
    <property type="match status" value="1"/>
</dbReference>
<comment type="subcellular location">
    <subcellularLocation>
        <location evidence="1">Membrane</location>
        <topology evidence="1">Multi-pass membrane protein</topology>
    </subcellularLocation>
</comment>
<dbReference type="InterPro" id="IPR014314">
    <property type="entry name" value="Succ_DH_cytb556"/>
</dbReference>
<dbReference type="AlphaFoldDB" id="A0AAF0E1C1"/>
<evidence type="ECO:0000313" key="9">
    <source>
        <dbReference type="EMBL" id="WFD03322.1"/>
    </source>
</evidence>
<evidence type="ECO:0000256" key="2">
    <source>
        <dbReference type="ARBA" id="ARBA00022617"/>
    </source>
</evidence>
<evidence type="ECO:0000256" key="6">
    <source>
        <dbReference type="ARBA" id="ARBA00023004"/>
    </source>
</evidence>
<keyword evidence="7 8" id="KW-0472">Membrane</keyword>
<sequence length="201" mass="21779">MSLFTASPLLRSSLTSTRGVLGAVRSVPGSAILAQQAPRSLTTSPVARALPWAKHAPTRPVSLEQDFKELNIVRNDRPTSPHFTIYQPQLTWLSSIANRVTGAGMSLGMYGFMTAYVALPLLGHAEILSSAHLTQLVAEAPQWMKLAVKAPLAASFSYHTFNGLRHLFWDMGYFLDLKKSYMAGYSVLVASALGAVGLCML</sequence>
<evidence type="ECO:0000313" key="10">
    <source>
        <dbReference type="Proteomes" id="UP001214603"/>
    </source>
</evidence>
<protein>
    <submittedName>
        <fullName evidence="9">Cytochrome b subunit of succinate dehydrogenase, Sdh3p</fullName>
    </submittedName>
</protein>
<feature type="transmembrane region" description="Helical" evidence="8">
    <location>
        <begin position="181"/>
        <end position="200"/>
    </location>
</feature>
<dbReference type="GO" id="GO:0009055">
    <property type="term" value="F:electron transfer activity"/>
    <property type="evidence" value="ECO:0007669"/>
    <property type="project" value="InterPro"/>
</dbReference>
<dbReference type="InterPro" id="IPR000701">
    <property type="entry name" value="SuccDH_FuR_B_TM-su"/>
</dbReference>
<name>A0AAF0E1C1_9BASI</name>
<dbReference type="Proteomes" id="UP001214603">
    <property type="component" value="Chromosome 3"/>
</dbReference>
<evidence type="ECO:0000256" key="8">
    <source>
        <dbReference type="SAM" id="Phobius"/>
    </source>
</evidence>
<dbReference type="PANTHER" id="PTHR10978">
    <property type="entry name" value="SUCCINATE DEHYDROGENASE CYTOCHROME B560 SUBUNIT"/>
    <property type="match status" value="1"/>
</dbReference>
<dbReference type="InterPro" id="IPR018495">
    <property type="entry name" value="Succ_DH_cyt_bsu_CS"/>
</dbReference>
<dbReference type="GO" id="GO:0006099">
    <property type="term" value="P:tricarboxylic acid cycle"/>
    <property type="evidence" value="ECO:0007669"/>
    <property type="project" value="InterPro"/>
</dbReference>
<dbReference type="Pfam" id="PF01127">
    <property type="entry name" value="Sdh_cyt"/>
    <property type="match status" value="1"/>
</dbReference>
<dbReference type="InterPro" id="IPR034804">
    <property type="entry name" value="SQR/QFR_C/D"/>
</dbReference>
<evidence type="ECO:0000256" key="1">
    <source>
        <dbReference type="ARBA" id="ARBA00004141"/>
    </source>
</evidence>
<gene>
    <name evidence="9" type="primary">SDH3</name>
    <name evidence="9" type="ORF">MOBT1_002011</name>
</gene>
<dbReference type="GO" id="GO:0005739">
    <property type="term" value="C:mitochondrion"/>
    <property type="evidence" value="ECO:0007669"/>
    <property type="project" value="GOC"/>
</dbReference>
<keyword evidence="5 8" id="KW-1133">Transmembrane helix</keyword>
<reference evidence="9" key="1">
    <citation type="submission" date="2023-03" db="EMBL/GenBank/DDBJ databases">
        <title>Mating type loci evolution in Malassezia.</title>
        <authorList>
            <person name="Coelho M.A."/>
        </authorList>
    </citation>
    <scope>NUCLEOTIDE SEQUENCE</scope>
    <source>
        <strain evidence="9">CBS 7876</strain>
    </source>
</reference>
<evidence type="ECO:0000256" key="3">
    <source>
        <dbReference type="ARBA" id="ARBA00022692"/>
    </source>
</evidence>
<dbReference type="SUPFAM" id="SSF81343">
    <property type="entry name" value="Fumarate reductase respiratory complex transmembrane subunits"/>
    <property type="match status" value="1"/>
</dbReference>
<evidence type="ECO:0000256" key="4">
    <source>
        <dbReference type="ARBA" id="ARBA00022723"/>
    </source>
</evidence>
<keyword evidence="6" id="KW-0408">Iron</keyword>
<dbReference type="GO" id="GO:0006121">
    <property type="term" value="P:mitochondrial electron transport, succinate to ubiquinone"/>
    <property type="evidence" value="ECO:0007669"/>
    <property type="project" value="TreeGrafter"/>
</dbReference>
<keyword evidence="3 8" id="KW-0812">Transmembrane</keyword>
<keyword evidence="10" id="KW-1185">Reference proteome</keyword>
<evidence type="ECO:0000256" key="5">
    <source>
        <dbReference type="ARBA" id="ARBA00022989"/>
    </source>
</evidence>
<keyword evidence="2" id="KW-0349">Heme</keyword>
<dbReference type="GO" id="GO:0046872">
    <property type="term" value="F:metal ion binding"/>
    <property type="evidence" value="ECO:0007669"/>
    <property type="project" value="UniProtKB-KW"/>
</dbReference>
<dbReference type="Gene3D" id="1.20.1300.10">
    <property type="entry name" value="Fumarate reductase/succinate dehydrogenase, transmembrane subunit"/>
    <property type="match status" value="1"/>
</dbReference>
<organism evidence="9 10">
    <name type="scientific">Malassezia obtusa</name>
    <dbReference type="NCBI Taxonomy" id="76774"/>
    <lineage>
        <taxon>Eukaryota</taxon>
        <taxon>Fungi</taxon>
        <taxon>Dikarya</taxon>
        <taxon>Basidiomycota</taxon>
        <taxon>Ustilaginomycotina</taxon>
        <taxon>Malasseziomycetes</taxon>
        <taxon>Malasseziales</taxon>
        <taxon>Malasseziaceae</taxon>
        <taxon>Malassezia</taxon>
    </lineage>
</organism>
<dbReference type="CDD" id="cd03499">
    <property type="entry name" value="SQR_TypeC_SdhC"/>
    <property type="match status" value="1"/>
</dbReference>
<dbReference type="PROSITE" id="PS01001">
    <property type="entry name" value="SDH_CYT_2"/>
    <property type="match status" value="1"/>
</dbReference>